<dbReference type="Gene3D" id="1.10.260.50">
    <property type="match status" value="1"/>
</dbReference>
<evidence type="ECO:0000256" key="8">
    <source>
        <dbReference type="ARBA" id="ARBA00050776"/>
    </source>
</evidence>
<dbReference type="PANTHER" id="PTHR11601">
    <property type="entry name" value="CYSTEINE DESULFURYLASE FAMILY MEMBER"/>
    <property type="match status" value="1"/>
</dbReference>
<dbReference type="InterPro" id="IPR015421">
    <property type="entry name" value="PyrdxlP-dep_Trfase_major"/>
</dbReference>
<dbReference type="Proteomes" id="UP000546464">
    <property type="component" value="Unassembled WGS sequence"/>
</dbReference>
<dbReference type="PIRSF" id="PIRSF005572">
    <property type="entry name" value="NifS"/>
    <property type="match status" value="1"/>
</dbReference>
<evidence type="ECO:0000259" key="9">
    <source>
        <dbReference type="Pfam" id="PF00266"/>
    </source>
</evidence>
<dbReference type="PANTHER" id="PTHR11601:SF34">
    <property type="entry name" value="CYSTEINE DESULFURASE"/>
    <property type="match status" value="1"/>
</dbReference>
<comment type="cofactor">
    <cofactor evidence="1">
        <name>pyridoxal 5'-phosphate</name>
        <dbReference type="ChEBI" id="CHEBI:597326"/>
    </cofactor>
</comment>
<keyword evidence="6" id="KW-0408">Iron</keyword>
<dbReference type="RefSeq" id="WP_185675073.1">
    <property type="nucleotide sequence ID" value="NZ_JACHVB010000020.1"/>
</dbReference>
<evidence type="ECO:0000256" key="5">
    <source>
        <dbReference type="ARBA" id="ARBA00022898"/>
    </source>
</evidence>
<evidence type="ECO:0000256" key="1">
    <source>
        <dbReference type="ARBA" id="ARBA00001933"/>
    </source>
</evidence>
<keyword evidence="7" id="KW-0411">Iron-sulfur</keyword>
<proteinExistence type="inferred from homology"/>
<gene>
    <name evidence="10" type="ORF">H5P28_07425</name>
</gene>
<evidence type="ECO:0000256" key="4">
    <source>
        <dbReference type="ARBA" id="ARBA00022723"/>
    </source>
</evidence>
<evidence type="ECO:0000313" key="11">
    <source>
        <dbReference type="Proteomes" id="UP000546464"/>
    </source>
</evidence>
<organism evidence="10 11">
    <name type="scientific">Ruficoccus amylovorans</name>
    <dbReference type="NCBI Taxonomy" id="1804625"/>
    <lineage>
        <taxon>Bacteria</taxon>
        <taxon>Pseudomonadati</taxon>
        <taxon>Verrucomicrobiota</taxon>
        <taxon>Opitutia</taxon>
        <taxon>Puniceicoccales</taxon>
        <taxon>Cerasicoccaceae</taxon>
        <taxon>Ruficoccus</taxon>
    </lineage>
</organism>
<comment type="caution">
    <text evidence="10">The sequence shown here is derived from an EMBL/GenBank/DDBJ whole genome shotgun (WGS) entry which is preliminary data.</text>
</comment>
<dbReference type="InterPro" id="IPR015424">
    <property type="entry name" value="PyrdxlP-dep_Trfase"/>
</dbReference>
<dbReference type="GO" id="GO:0046872">
    <property type="term" value="F:metal ion binding"/>
    <property type="evidence" value="ECO:0007669"/>
    <property type="project" value="UniProtKB-KW"/>
</dbReference>
<evidence type="ECO:0000256" key="2">
    <source>
        <dbReference type="ARBA" id="ARBA00006490"/>
    </source>
</evidence>
<feature type="domain" description="Aminotransferase class V" evidence="9">
    <location>
        <begin position="2"/>
        <end position="356"/>
    </location>
</feature>
<dbReference type="EMBL" id="JACHVB010000020">
    <property type="protein sequence ID" value="MBC2594091.1"/>
    <property type="molecule type" value="Genomic_DNA"/>
</dbReference>
<evidence type="ECO:0000313" key="10">
    <source>
        <dbReference type="EMBL" id="MBC2594091.1"/>
    </source>
</evidence>
<dbReference type="Gene3D" id="3.90.1150.10">
    <property type="entry name" value="Aspartate Aminotransferase, domain 1"/>
    <property type="match status" value="1"/>
</dbReference>
<keyword evidence="3" id="KW-0808">Transferase</keyword>
<keyword evidence="5" id="KW-0663">Pyridoxal phosphate</keyword>
<dbReference type="Pfam" id="PF00266">
    <property type="entry name" value="Aminotran_5"/>
    <property type="match status" value="1"/>
</dbReference>
<dbReference type="GO" id="GO:0031071">
    <property type="term" value="F:cysteine desulfurase activity"/>
    <property type="evidence" value="ECO:0007669"/>
    <property type="project" value="UniProtKB-EC"/>
</dbReference>
<accession>A0A842HFM7</accession>
<dbReference type="InterPro" id="IPR000192">
    <property type="entry name" value="Aminotrans_V_dom"/>
</dbReference>
<name>A0A842HFM7_9BACT</name>
<dbReference type="Gene3D" id="3.40.640.10">
    <property type="entry name" value="Type I PLP-dependent aspartate aminotransferase-like (Major domain)"/>
    <property type="match status" value="1"/>
</dbReference>
<sequence length="386" mass="42072">MTYFDNNATTPLDPVAEKAWLEASRESWQNPSSPYSSAARAHNRLEDARERLARLMDADPKQIVFNSGATEGNNALFQFFQRFDPQGRVVVSAVEHPCVLASARYCFPNQCEILPVNAQGVVDISGLENLLKNGGIALVSIMAANNETGVLQPWPEVVKLCRKWSVPCHLDAAQWIGKRTCAGMGRADFVTGCAHKFGGPKGVGFIKISETYNDFQCFHGGGQEDGHRAGTENVPGILAMVAQLEERERRMEETATAWVVGRQVFEHRIKELVPGTRVVGEKADRLGNTACLIMPRFPNARWVAQLDRLGFAVGRGSACGTGKAAPSYVLAALGLSGEEAKRAVRVSAGWDTTPDDWRGLADAFATAWKKLRAEQQTPTTATVISI</sequence>
<comment type="catalytic activity">
    <reaction evidence="8">
        <text>(sulfur carrier)-H + L-cysteine = (sulfur carrier)-SH + L-alanine</text>
        <dbReference type="Rhea" id="RHEA:43892"/>
        <dbReference type="Rhea" id="RHEA-COMP:14737"/>
        <dbReference type="Rhea" id="RHEA-COMP:14739"/>
        <dbReference type="ChEBI" id="CHEBI:29917"/>
        <dbReference type="ChEBI" id="CHEBI:35235"/>
        <dbReference type="ChEBI" id="CHEBI:57972"/>
        <dbReference type="ChEBI" id="CHEBI:64428"/>
        <dbReference type="EC" id="2.8.1.7"/>
    </reaction>
</comment>
<keyword evidence="4" id="KW-0479">Metal-binding</keyword>
<dbReference type="InterPro" id="IPR016454">
    <property type="entry name" value="Cysteine_dSase"/>
</dbReference>
<evidence type="ECO:0000256" key="6">
    <source>
        <dbReference type="ARBA" id="ARBA00023004"/>
    </source>
</evidence>
<dbReference type="GO" id="GO:0051536">
    <property type="term" value="F:iron-sulfur cluster binding"/>
    <property type="evidence" value="ECO:0007669"/>
    <property type="project" value="UniProtKB-KW"/>
</dbReference>
<evidence type="ECO:0000256" key="3">
    <source>
        <dbReference type="ARBA" id="ARBA00022679"/>
    </source>
</evidence>
<dbReference type="InterPro" id="IPR015422">
    <property type="entry name" value="PyrdxlP-dep_Trfase_small"/>
</dbReference>
<dbReference type="AlphaFoldDB" id="A0A842HFM7"/>
<evidence type="ECO:0000256" key="7">
    <source>
        <dbReference type="ARBA" id="ARBA00023014"/>
    </source>
</evidence>
<dbReference type="SUPFAM" id="SSF53383">
    <property type="entry name" value="PLP-dependent transferases"/>
    <property type="match status" value="1"/>
</dbReference>
<reference evidence="10 11" key="1">
    <citation type="submission" date="2020-07" db="EMBL/GenBank/DDBJ databases">
        <authorList>
            <person name="Feng X."/>
        </authorList>
    </citation>
    <scope>NUCLEOTIDE SEQUENCE [LARGE SCALE GENOMIC DNA]</scope>
    <source>
        <strain evidence="10 11">JCM31066</strain>
    </source>
</reference>
<protein>
    <submittedName>
        <fullName evidence="10">Cysteine desulfurase</fullName>
    </submittedName>
</protein>
<comment type="similarity">
    <text evidence="2">Belongs to the class-V pyridoxal-phosphate-dependent aminotransferase family. NifS/IscS subfamily.</text>
</comment>
<keyword evidence="11" id="KW-1185">Reference proteome</keyword>